<evidence type="ECO:0000256" key="6">
    <source>
        <dbReference type="ARBA" id="ARBA00023014"/>
    </source>
</evidence>
<keyword evidence="3" id="KW-0949">S-adenosyl-L-methionine</keyword>
<dbReference type="GO" id="GO:0046872">
    <property type="term" value="F:metal ion binding"/>
    <property type="evidence" value="ECO:0007669"/>
    <property type="project" value="UniProtKB-KW"/>
</dbReference>
<dbReference type="Pfam" id="PF13186">
    <property type="entry name" value="SPASM"/>
    <property type="match status" value="1"/>
</dbReference>
<feature type="domain" description="Radical SAM core" evidence="7">
    <location>
        <begin position="26"/>
        <end position="243"/>
    </location>
</feature>
<evidence type="ECO:0000256" key="3">
    <source>
        <dbReference type="ARBA" id="ARBA00022691"/>
    </source>
</evidence>
<dbReference type="PANTHER" id="PTHR11228:SF7">
    <property type="entry name" value="PQQA PEPTIDE CYCLASE"/>
    <property type="match status" value="1"/>
</dbReference>
<dbReference type="SFLD" id="SFLDG01067">
    <property type="entry name" value="SPASM/twitch_domain_containing"/>
    <property type="match status" value="1"/>
</dbReference>
<comment type="cofactor">
    <cofactor evidence="1">
        <name>[4Fe-4S] cluster</name>
        <dbReference type="ChEBI" id="CHEBI:49883"/>
    </cofactor>
</comment>
<evidence type="ECO:0000259" key="7">
    <source>
        <dbReference type="PROSITE" id="PS51918"/>
    </source>
</evidence>
<dbReference type="OrthoDB" id="9805809at2"/>
<dbReference type="PANTHER" id="PTHR11228">
    <property type="entry name" value="RADICAL SAM DOMAIN PROTEIN"/>
    <property type="match status" value="1"/>
</dbReference>
<dbReference type="Pfam" id="PF04055">
    <property type="entry name" value="Radical_SAM"/>
    <property type="match status" value="1"/>
</dbReference>
<dbReference type="PATRIC" id="fig|1225176.3.peg.577"/>
<sequence>MKKAYNFFLLYFSFLLSRAVKKPIIWGYPSTLSIEPTTSCNLRCPECPSGLRSFSRPTGMLSETLFDQLIEQTKDYLNYLHLYFQGEPYLHPKFTQLISKANEAGIYTSTSTNAHYLNEKNVKQTLESGLKQLIVSMDGITQDVYEDYRVGGKLSKVQEGLQLLLQKRKESQLLYPRVILQFLVTGKNEHQIPALKQWAKTIGVDELQLKTTQIYDYENGSDLIPKDLGYSRYIPDGKGKWKLKKEIENKCWRMWQGAVITWDGRVVPCCFDKDGTHVMGKVKDEPIKKIWQNEKYNAFRTQLLEDRKQIEICKNCSE</sequence>
<dbReference type="InterPro" id="IPR013785">
    <property type="entry name" value="Aldolase_TIM"/>
</dbReference>
<dbReference type="GO" id="GO:0003824">
    <property type="term" value="F:catalytic activity"/>
    <property type="evidence" value="ECO:0007669"/>
    <property type="project" value="InterPro"/>
</dbReference>
<reference evidence="8 9" key="1">
    <citation type="journal article" date="2012" name="J. Bacteriol.">
        <title>Draft Genome Sequence of Cecembia lonarensis Strain LW9T, Isolated from Lonar Lake, a Haloalkaline Lake in India.</title>
        <authorList>
            <person name="Shivaji S."/>
            <person name="Ara S."/>
            <person name="Singh A."/>
            <person name="Pinnaka A.K."/>
        </authorList>
    </citation>
    <scope>NUCLEOTIDE SEQUENCE [LARGE SCALE GENOMIC DNA]</scope>
    <source>
        <strain evidence="8 9">LW9</strain>
    </source>
</reference>
<evidence type="ECO:0000256" key="1">
    <source>
        <dbReference type="ARBA" id="ARBA00001966"/>
    </source>
</evidence>
<evidence type="ECO:0000256" key="5">
    <source>
        <dbReference type="ARBA" id="ARBA00023004"/>
    </source>
</evidence>
<dbReference type="GO" id="GO:0051536">
    <property type="term" value="F:iron-sulfur cluster binding"/>
    <property type="evidence" value="ECO:0007669"/>
    <property type="project" value="UniProtKB-KW"/>
</dbReference>
<evidence type="ECO:0000256" key="4">
    <source>
        <dbReference type="ARBA" id="ARBA00022723"/>
    </source>
</evidence>
<dbReference type="InterPro" id="IPR050377">
    <property type="entry name" value="Radical_SAM_PqqE_MftC-like"/>
</dbReference>
<dbReference type="InterPro" id="IPR034391">
    <property type="entry name" value="AdoMet-like_SPASM_containing"/>
</dbReference>
<dbReference type="RefSeq" id="WP_009183591.1">
    <property type="nucleotide sequence ID" value="NZ_AMGM01000005.1"/>
</dbReference>
<comment type="caution">
    <text evidence="8">The sequence shown here is derived from an EMBL/GenBank/DDBJ whole genome shotgun (WGS) entry which is preliminary data.</text>
</comment>
<dbReference type="PROSITE" id="PS51918">
    <property type="entry name" value="RADICAL_SAM"/>
    <property type="match status" value="1"/>
</dbReference>
<gene>
    <name evidence="8" type="ORF">B879_00542</name>
</gene>
<evidence type="ECO:0000313" key="8">
    <source>
        <dbReference type="EMBL" id="EKB50797.1"/>
    </source>
</evidence>
<proteinExistence type="predicted"/>
<dbReference type="AlphaFoldDB" id="K1LF58"/>
<keyword evidence="4" id="KW-0479">Metal-binding</keyword>
<accession>K1LF58</accession>
<dbReference type="Proteomes" id="UP000004478">
    <property type="component" value="Unassembled WGS sequence"/>
</dbReference>
<dbReference type="Gene3D" id="3.20.20.70">
    <property type="entry name" value="Aldolase class I"/>
    <property type="match status" value="1"/>
</dbReference>
<dbReference type="InterPro" id="IPR058240">
    <property type="entry name" value="rSAM_sf"/>
</dbReference>
<keyword evidence="6" id="KW-0411">Iron-sulfur</keyword>
<dbReference type="SFLD" id="SFLDS00029">
    <property type="entry name" value="Radical_SAM"/>
    <property type="match status" value="1"/>
</dbReference>
<keyword evidence="5" id="KW-0408">Iron</keyword>
<protein>
    <submittedName>
        <fullName evidence="8">Pyrroloquinoline quinone biosynthesis protein PqqE</fullName>
    </submittedName>
</protein>
<keyword evidence="9" id="KW-1185">Reference proteome</keyword>
<dbReference type="InterPro" id="IPR007197">
    <property type="entry name" value="rSAM"/>
</dbReference>
<dbReference type="CDD" id="cd01335">
    <property type="entry name" value="Radical_SAM"/>
    <property type="match status" value="1"/>
</dbReference>
<name>K1LF58_CECL9</name>
<dbReference type="InterPro" id="IPR023885">
    <property type="entry name" value="4Fe4S-binding_SPASM_dom"/>
</dbReference>
<dbReference type="EMBL" id="AMGM01000005">
    <property type="protein sequence ID" value="EKB50797.1"/>
    <property type="molecule type" value="Genomic_DNA"/>
</dbReference>
<keyword evidence="2" id="KW-0004">4Fe-4S</keyword>
<evidence type="ECO:0000256" key="2">
    <source>
        <dbReference type="ARBA" id="ARBA00022485"/>
    </source>
</evidence>
<evidence type="ECO:0000313" key="9">
    <source>
        <dbReference type="Proteomes" id="UP000004478"/>
    </source>
</evidence>
<dbReference type="SFLD" id="SFLDG01387">
    <property type="entry name" value="BtrN-like_SPASM_domain_contain"/>
    <property type="match status" value="1"/>
</dbReference>
<organism evidence="8 9">
    <name type="scientific">Cecembia lonarensis (strain CCUG 58316 / KCTC 22772 / LW9)</name>
    <dbReference type="NCBI Taxonomy" id="1225176"/>
    <lineage>
        <taxon>Bacteria</taxon>
        <taxon>Pseudomonadati</taxon>
        <taxon>Bacteroidota</taxon>
        <taxon>Cytophagia</taxon>
        <taxon>Cytophagales</taxon>
        <taxon>Cyclobacteriaceae</taxon>
        <taxon>Cecembia</taxon>
    </lineage>
</organism>
<dbReference type="SUPFAM" id="SSF102114">
    <property type="entry name" value="Radical SAM enzymes"/>
    <property type="match status" value="1"/>
</dbReference>